<accession>A0ABV7KST5</accession>
<dbReference type="InterPro" id="IPR050327">
    <property type="entry name" value="Proton-linked_MCT"/>
</dbReference>
<evidence type="ECO:0000256" key="7">
    <source>
        <dbReference type="SAM" id="Phobius"/>
    </source>
</evidence>
<dbReference type="InterPro" id="IPR020846">
    <property type="entry name" value="MFS_dom"/>
</dbReference>
<dbReference type="PANTHER" id="PTHR11360">
    <property type="entry name" value="MONOCARBOXYLATE TRANSPORTER"/>
    <property type="match status" value="1"/>
</dbReference>
<keyword evidence="4 7" id="KW-1133">Transmembrane helix</keyword>
<feature type="transmembrane region" description="Helical" evidence="7">
    <location>
        <begin position="106"/>
        <end position="129"/>
    </location>
</feature>
<evidence type="ECO:0000256" key="4">
    <source>
        <dbReference type="ARBA" id="ARBA00022989"/>
    </source>
</evidence>
<dbReference type="Pfam" id="PF07690">
    <property type="entry name" value="MFS_1"/>
    <property type="match status" value="1"/>
</dbReference>
<gene>
    <name evidence="9" type="ORF">ACFOEJ_14670</name>
</gene>
<feature type="transmembrane region" description="Helical" evidence="7">
    <location>
        <begin position="12"/>
        <end position="32"/>
    </location>
</feature>
<organism evidence="9 10">
    <name type="scientific">Planomicrobium okeanokoites</name>
    <name type="common">Planococcus okeanokoites</name>
    <name type="synonym">Flavobacterium okeanokoites</name>
    <dbReference type="NCBI Taxonomy" id="244"/>
    <lineage>
        <taxon>Bacteria</taxon>
        <taxon>Bacillati</taxon>
        <taxon>Bacillota</taxon>
        <taxon>Bacilli</taxon>
        <taxon>Bacillales</taxon>
        <taxon>Caryophanaceae</taxon>
        <taxon>Planomicrobium</taxon>
    </lineage>
</organism>
<sequence>MKQFAPNNFHYGWVIVAIAALSQFFSGPGQTYSNSIFIDYYIQDFGWSRSTVSGIYSGATLAAGFLLFFVGRLIDRNGSRKMAVIVSGLLAVACLFNSFVTSLLMLFIGFFFIRLLGQGSMALISNSLIPQWFVKKRGRALSIAAIGGLVSSAAFPLLNVWLIEAFGWRMSWMVLGAIIIVLFTPLALFLIRNSPEDVGLLPDNGAAEKADKKKKPVEEVSWSVSEASKTRAFWLLLICAAIPGIVNTGLTFHLVSIFKENSLSLEAAAGILSLTALIGLPVTFLTGLLLDKVKVQYMLVLVFAGEIVSLLLLQNANFMAAAVIFGLVWGISMGMERIVMAVVWPNYFGRKHIGSISGISMAMIVTGSALGPLPLGIAFDVFGGYAEILWALMLFPAMGMAAALMANPPVKATAKEKTAALPAPQTAKQVPLPSE</sequence>
<feature type="region of interest" description="Disordered" evidence="6">
    <location>
        <begin position="416"/>
        <end position="435"/>
    </location>
</feature>
<dbReference type="PANTHER" id="PTHR11360:SF308">
    <property type="entry name" value="BLL3089 PROTEIN"/>
    <property type="match status" value="1"/>
</dbReference>
<evidence type="ECO:0000259" key="8">
    <source>
        <dbReference type="PROSITE" id="PS50850"/>
    </source>
</evidence>
<evidence type="ECO:0000256" key="6">
    <source>
        <dbReference type="SAM" id="MobiDB-lite"/>
    </source>
</evidence>
<evidence type="ECO:0000256" key="3">
    <source>
        <dbReference type="ARBA" id="ARBA00022692"/>
    </source>
</evidence>
<dbReference type="PROSITE" id="PS50850">
    <property type="entry name" value="MFS"/>
    <property type="match status" value="1"/>
</dbReference>
<feature type="transmembrane region" description="Helical" evidence="7">
    <location>
        <begin position="267"/>
        <end position="290"/>
    </location>
</feature>
<feature type="transmembrane region" description="Helical" evidence="7">
    <location>
        <begin position="319"/>
        <end position="344"/>
    </location>
</feature>
<dbReference type="InterPro" id="IPR011701">
    <property type="entry name" value="MFS"/>
</dbReference>
<feature type="domain" description="Major facilitator superfamily (MFS) profile" evidence="8">
    <location>
        <begin position="15"/>
        <end position="411"/>
    </location>
</feature>
<feature type="transmembrane region" description="Helical" evidence="7">
    <location>
        <begin position="141"/>
        <end position="163"/>
    </location>
</feature>
<keyword evidence="5 7" id="KW-0472">Membrane</keyword>
<evidence type="ECO:0000256" key="2">
    <source>
        <dbReference type="ARBA" id="ARBA00022448"/>
    </source>
</evidence>
<keyword evidence="2" id="KW-0813">Transport</keyword>
<dbReference type="SUPFAM" id="SSF103473">
    <property type="entry name" value="MFS general substrate transporter"/>
    <property type="match status" value="1"/>
</dbReference>
<dbReference type="Proteomes" id="UP001595625">
    <property type="component" value="Unassembled WGS sequence"/>
</dbReference>
<keyword evidence="3 7" id="KW-0812">Transmembrane</keyword>
<dbReference type="RefSeq" id="WP_117312840.1">
    <property type="nucleotide sequence ID" value="NZ_JBFEXX010000080.1"/>
</dbReference>
<reference evidence="10" key="1">
    <citation type="journal article" date="2019" name="Int. J. Syst. Evol. Microbiol.">
        <title>The Global Catalogue of Microorganisms (GCM) 10K type strain sequencing project: providing services to taxonomists for standard genome sequencing and annotation.</title>
        <authorList>
            <consortium name="The Broad Institute Genomics Platform"/>
            <consortium name="The Broad Institute Genome Sequencing Center for Infectious Disease"/>
            <person name="Wu L."/>
            <person name="Ma J."/>
        </authorList>
    </citation>
    <scope>NUCLEOTIDE SEQUENCE [LARGE SCALE GENOMIC DNA]</scope>
    <source>
        <strain evidence="10">CCM 320</strain>
    </source>
</reference>
<feature type="transmembrane region" description="Helical" evidence="7">
    <location>
        <begin position="82"/>
        <end position="100"/>
    </location>
</feature>
<evidence type="ECO:0000256" key="1">
    <source>
        <dbReference type="ARBA" id="ARBA00004651"/>
    </source>
</evidence>
<evidence type="ECO:0000313" key="10">
    <source>
        <dbReference type="Proteomes" id="UP001595625"/>
    </source>
</evidence>
<feature type="transmembrane region" description="Helical" evidence="7">
    <location>
        <begin position="232"/>
        <end position="255"/>
    </location>
</feature>
<feature type="transmembrane region" description="Helical" evidence="7">
    <location>
        <begin position="169"/>
        <end position="191"/>
    </location>
</feature>
<proteinExistence type="predicted"/>
<protein>
    <submittedName>
        <fullName evidence="9">MFS transporter</fullName>
    </submittedName>
</protein>
<feature type="transmembrane region" description="Helical" evidence="7">
    <location>
        <begin position="388"/>
        <end position="407"/>
    </location>
</feature>
<comment type="subcellular location">
    <subcellularLocation>
        <location evidence="1">Cell membrane</location>
        <topology evidence="1">Multi-pass membrane protein</topology>
    </subcellularLocation>
</comment>
<dbReference type="Gene3D" id="1.20.1250.20">
    <property type="entry name" value="MFS general substrate transporter like domains"/>
    <property type="match status" value="2"/>
</dbReference>
<dbReference type="EMBL" id="JBHRUJ010000017">
    <property type="protein sequence ID" value="MFC3212329.1"/>
    <property type="molecule type" value="Genomic_DNA"/>
</dbReference>
<name>A0ABV7KST5_PLAOK</name>
<feature type="transmembrane region" description="Helical" evidence="7">
    <location>
        <begin position="52"/>
        <end position="70"/>
    </location>
</feature>
<evidence type="ECO:0000313" key="9">
    <source>
        <dbReference type="EMBL" id="MFC3212329.1"/>
    </source>
</evidence>
<dbReference type="InterPro" id="IPR036259">
    <property type="entry name" value="MFS_trans_sf"/>
</dbReference>
<comment type="caution">
    <text evidence="9">The sequence shown here is derived from an EMBL/GenBank/DDBJ whole genome shotgun (WGS) entry which is preliminary data.</text>
</comment>
<feature type="transmembrane region" description="Helical" evidence="7">
    <location>
        <begin position="297"/>
        <end position="313"/>
    </location>
</feature>
<dbReference type="CDD" id="cd17355">
    <property type="entry name" value="MFS_YcxA_like"/>
    <property type="match status" value="1"/>
</dbReference>
<feature type="transmembrane region" description="Helical" evidence="7">
    <location>
        <begin position="356"/>
        <end position="382"/>
    </location>
</feature>
<keyword evidence="10" id="KW-1185">Reference proteome</keyword>
<evidence type="ECO:0000256" key="5">
    <source>
        <dbReference type="ARBA" id="ARBA00023136"/>
    </source>
</evidence>